<dbReference type="PANTHER" id="PTHR30061">
    <property type="entry name" value="MALTOSE-BINDING PERIPLASMIC PROTEIN"/>
    <property type="match status" value="1"/>
</dbReference>
<dbReference type="AlphaFoldDB" id="A0A7C4R5F7"/>
<feature type="transmembrane region" description="Helical" evidence="4">
    <location>
        <begin position="12"/>
        <end position="33"/>
    </location>
</feature>
<evidence type="ECO:0000313" key="5">
    <source>
        <dbReference type="EMBL" id="HGT70901.1"/>
    </source>
</evidence>
<keyword evidence="4" id="KW-0472">Membrane</keyword>
<keyword evidence="4" id="KW-1133">Transmembrane helix</keyword>
<keyword evidence="2" id="KW-0813">Transport</keyword>
<accession>A0A7C4R5F7</accession>
<dbReference type="InterPro" id="IPR006059">
    <property type="entry name" value="SBP"/>
</dbReference>
<comment type="similarity">
    <text evidence="1">Belongs to the bacterial solute-binding protein 1 family.</text>
</comment>
<organism evidence="5">
    <name type="scientific">candidate division CPR3 bacterium</name>
    <dbReference type="NCBI Taxonomy" id="2268181"/>
    <lineage>
        <taxon>Bacteria</taxon>
        <taxon>Bacteria division CPR3</taxon>
    </lineage>
</organism>
<evidence type="ECO:0000256" key="2">
    <source>
        <dbReference type="ARBA" id="ARBA00022448"/>
    </source>
</evidence>
<evidence type="ECO:0000256" key="4">
    <source>
        <dbReference type="SAM" id="Phobius"/>
    </source>
</evidence>
<dbReference type="PANTHER" id="PTHR30061:SF50">
    <property type="entry name" value="MALTOSE_MALTODEXTRIN-BINDING PERIPLASMIC PROTEIN"/>
    <property type="match status" value="1"/>
</dbReference>
<dbReference type="SUPFAM" id="SSF53850">
    <property type="entry name" value="Periplasmic binding protein-like II"/>
    <property type="match status" value="1"/>
</dbReference>
<keyword evidence="4" id="KW-0812">Transmembrane</keyword>
<reference evidence="5" key="1">
    <citation type="journal article" date="2020" name="mSystems">
        <title>Genome- and Community-Level Interaction Insights into Carbon Utilization and Element Cycling Functions of Hydrothermarchaeota in Hydrothermal Sediment.</title>
        <authorList>
            <person name="Zhou Z."/>
            <person name="Liu Y."/>
            <person name="Xu W."/>
            <person name="Pan J."/>
            <person name="Luo Z.H."/>
            <person name="Li M."/>
        </authorList>
    </citation>
    <scope>NUCLEOTIDE SEQUENCE [LARGE SCALE GENOMIC DNA]</scope>
    <source>
        <strain evidence="5">SpSt-579</strain>
    </source>
</reference>
<sequence>MIADFFADKKRIFIIGGLIVFFLLIVFGIISVLNREQNTVKVKPKCDPNVDPTCEIGIDPGNINTKDEITINIWGVFDDSVTLQPLIDSFNRDYPNIKIVFSKKDYSDYERNLIDEIAAGEGPDIFAVNNYWIPKHRSKMSPAANSMLSIEEYNQTFIPSVYEDFVIDGKIYGIPLYTDNMALIYNRDILGKSNIYEVPKYWEDVLSTSKIITKKQIGNPNEIEIAGIGIGTADNVSRSSDILLAMMMQTGTPIISNDKRSYNFNQFRKNSEGLPEYPGTNALSFYTSFANPNTGSYSWNEKQMGTIEAFANGKVGMILGYNYFLPLIEKINPSLKYGVSELPQIKGAPENISITNYWGWSVNRNTKYSNEAWAFLLSLSKKENIQNYLSSTGRVSPRKDIKGTTINIQVFENQKSYAKTIFKPDAEKIDQIFDEMINDVVKYKQSPQNSIDTATRKANELLSKFY</sequence>
<dbReference type="Pfam" id="PF13416">
    <property type="entry name" value="SBP_bac_8"/>
    <property type="match status" value="1"/>
</dbReference>
<dbReference type="GO" id="GO:0015768">
    <property type="term" value="P:maltose transport"/>
    <property type="evidence" value="ECO:0007669"/>
    <property type="project" value="TreeGrafter"/>
</dbReference>
<proteinExistence type="inferred from homology"/>
<gene>
    <name evidence="5" type="ORF">ENT43_01435</name>
</gene>
<protein>
    <submittedName>
        <fullName evidence="5">Extracellular solute-binding protein</fullName>
    </submittedName>
</protein>
<dbReference type="EMBL" id="DSYQ01000005">
    <property type="protein sequence ID" value="HGT70901.1"/>
    <property type="molecule type" value="Genomic_DNA"/>
</dbReference>
<dbReference type="GO" id="GO:0042956">
    <property type="term" value="P:maltodextrin transmembrane transport"/>
    <property type="evidence" value="ECO:0007669"/>
    <property type="project" value="TreeGrafter"/>
</dbReference>
<comment type="caution">
    <text evidence="5">The sequence shown here is derived from an EMBL/GenBank/DDBJ whole genome shotgun (WGS) entry which is preliminary data.</text>
</comment>
<name>A0A7C4R5F7_UNCC3</name>
<dbReference type="GO" id="GO:0055052">
    <property type="term" value="C:ATP-binding cassette (ABC) transporter complex, substrate-binding subunit-containing"/>
    <property type="evidence" value="ECO:0007669"/>
    <property type="project" value="TreeGrafter"/>
</dbReference>
<dbReference type="Gene3D" id="3.40.190.10">
    <property type="entry name" value="Periplasmic binding protein-like II"/>
    <property type="match status" value="1"/>
</dbReference>
<evidence type="ECO:0000256" key="3">
    <source>
        <dbReference type="ARBA" id="ARBA00022729"/>
    </source>
</evidence>
<dbReference type="GO" id="GO:1901982">
    <property type="term" value="F:maltose binding"/>
    <property type="evidence" value="ECO:0007669"/>
    <property type="project" value="TreeGrafter"/>
</dbReference>
<keyword evidence="3" id="KW-0732">Signal</keyword>
<evidence type="ECO:0000256" key="1">
    <source>
        <dbReference type="ARBA" id="ARBA00008520"/>
    </source>
</evidence>